<feature type="compositionally biased region" description="Gly residues" evidence="3">
    <location>
        <begin position="1584"/>
        <end position="1595"/>
    </location>
</feature>
<feature type="region of interest" description="Disordered" evidence="3">
    <location>
        <begin position="1497"/>
        <end position="1607"/>
    </location>
</feature>
<feature type="compositionally biased region" description="Basic and acidic residues" evidence="3">
    <location>
        <begin position="1500"/>
        <end position="1524"/>
    </location>
</feature>
<feature type="compositionally biased region" description="Polar residues" evidence="3">
    <location>
        <begin position="1396"/>
        <end position="1408"/>
    </location>
</feature>
<evidence type="ECO:0000256" key="3">
    <source>
        <dbReference type="SAM" id="MobiDB-lite"/>
    </source>
</evidence>
<dbReference type="InterPro" id="IPR036770">
    <property type="entry name" value="Ankyrin_rpt-contain_sf"/>
</dbReference>
<dbReference type="PROSITE" id="PS50012">
    <property type="entry name" value="RCC1_3"/>
    <property type="match status" value="2"/>
</dbReference>
<dbReference type="SUPFAM" id="SSF54695">
    <property type="entry name" value="POZ domain"/>
    <property type="match status" value="1"/>
</dbReference>
<feature type="compositionally biased region" description="Basic residues" evidence="3">
    <location>
        <begin position="1598"/>
        <end position="1607"/>
    </location>
</feature>
<keyword evidence="6" id="KW-1185">Reference proteome</keyword>
<dbReference type="CDD" id="cd18186">
    <property type="entry name" value="BTB_POZ_ZBTB_KLHL-like"/>
    <property type="match status" value="1"/>
</dbReference>
<feature type="repeat" description="RCC1" evidence="2">
    <location>
        <begin position="326"/>
        <end position="378"/>
    </location>
</feature>
<feature type="region of interest" description="Disordered" evidence="3">
    <location>
        <begin position="1145"/>
        <end position="1208"/>
    </location>
</feature>
<dbReference type="EMBL" id="JAGMUV010000001">
    <property type="protein sequence ID" value="KAH7175668.1"/>
    <property type="molecule type" value="Genomic_DNA"/>
</dbReference>
<dbReference type="Pfam" id="PF00651">
    <property type="entry name" value="BTB"/>
    <property type="match status" value="1"/>
</dbReference>
<gene>
    <name evidence="5" type="ORF">EDB81DRAFT_15926</name>
</gene>
<feature type="region of interest" description="Disordered" evidence="3">
    <location>
        <begin position="28"/>
        <end position="79"/>
    </location>
</feature>
<feature type="region of interest" description="Disordered" evidence="3">
    <location>
        <begin position="1384"/>
        <end position="1454"/>
    </location>
</feature>
<proteinExistence type="predicted"/>
<dbReference type="OrthoDB" id="1893551at2759"/>
<accession>A0A9P9FR87</accession>
<evidence type="ECO:0000256" key="2">
    <source>
        <dbReference type="PROSITE-ProRule" id="PRU00235"/>
    </source>
</evidence>
<dbReference type="InterPro" id="IPR009091">
    <property type="entry name" value="RCC1/BLIP-II"/>
</dbReference>
<dbReference type="SUPFAM" id="SSF50985">
    <property type="entry name" value="RCC1/BLIP-II"/>
    <property type="match status" value="1"/>
</dbReference>
<dbReference type="InterPro" id="IPR000408">
    <property type="entry name" value="Reg_chr_condens"/>
</dbReference>
<feature type="region of interest" description="Disordered" evidence="3">
    <location>
        <begin position="1234"/>
        <end position="1264"/>
    </location>
</feature>
<dbReference type="PANTHER" id="PTHR22872:SF2">
    <property type="entry name" value="INHIBITOR OF BRUTON TYROSINE KINASE"/>
    <property type="match status" value="1"/>
</dbReference>
<dbReference type="Pfam" id="PF12796">
    <property type="entry name" value="Ank_2"/>
    <property type="match status" value="1"/>
</dbReference>
<evidence type="ECO:0000313" key="6">
    <source>
        <dbReference type="Proteomes" id="UP000738349"/>
    </source>
</evidence>
<dbReference type="SUPFAM" id="SSF48403">
    <property type="entry name" value="Ankyrin repeat"/>
    <property type="match status" value="1"/>
</dbReference>
<dbReference type="InterPro" id="IPR051625">
    <property type="entry name" value="Signaling_Regulatory_Domain"/>
</dbReference>
<dbReference type="PANTHER" id="PTHR22872">
    <property type="entry name" value="BTK-BINDING PROTEIN-RELATED"/>
    <property type="match status" value="1"/>
</dbReference>
<dbReference type="InterPro" id="IPR000210">
    <property type="entry name" value="BTB/POZ_dom"/>
</dbReference>
<feature type="region of interest" description="Disordered" evidence="3">
    <location>
        <begin position="1292"/>
        <end position="1368"/>
    </location>
</feature>
<evidence type="ECO:0000256" key="1">
    <source>
        <dbReference type="ARBA" id="ARBA00022737"/>
    </source>
</evidence>
<dbReference type="Gene3D" id="3.30.710.10">
    <property type="entry name" value="Potassium Channel Kv1.1, Chain A"/>
    <property type="match status" value="1"/>
</dbReference>
<dbReference type="InterPro" id="IPR011333">
    <property type="entry name" value="SKP1/BTB/POZ_sf"/>
</dbReference>
<dbReference type="Proteomes" id="UP000738349">
    <property type="component" value="Unassembled WGS sequence"/>
</dbReference>
<protein>
    <recommendedName>
        <fullName evidence="4">BTB domain-containing protein</fullName>
    </recommendedName>
</protein>
<dbReference type="Gene3D" id="1.25.40.20">
    <property type="entry name" value="Ankyrin repeat-containing domain"/>
    <property type="match status" value="1"/>
</dbReference>
<feature type="compositionally biased region" description="Gly residues" evidence="3">
    <location>
        <begin position="1547"/>
        <end position="1562"/>
    </location>
</feature>
<evidence type="ECO:0000259" key="4">
    <source>
        <dbReference type="PROSITE" id="PS50097"/>
    </source>
</evidence>
<feature type="domain" description="BTB" evidence="4">
    <location>
        <begin position="903"/>
        <end position="976"/>
    </location>
</feature>
<dbReference type="PROSITE" id="PS50097">
    <property type="entry name" value="BTB"/>
    <property type="match status" value="1"/>
</dbReference>
<feature type="compositionally biased region" description="Basic residues" evidence="3">
    <location>
        <begin position="1525"/>
        <end position="1535"/>
    </location>
</feature>
<dbReference type="SMART" id="SM00225">
    <property type="entry name" value="BTB"/>
    <property type="match status" value="1"/>
</dbReference>
<dbReference type="Gene3D" id="2.130.10.30">
    <property type="entry name" value="Regulator of chromosome condensation 1/beta-lactamase-inhibitor protein II"/>
    <property type="match status" value="1"/>
</dbReference>
<keyword evidence="1" id="KW-0677">Repeat</keyword>
<comment type="caution">
    <text evidence="5">The sequence shown here is derived from an EMBL/GenBank/DDBJ whole genome shotgun (WGS) entry which is preliminary data.</text>
</comment>
<sequence>MSHLLWKYYWENDVDRFRRLLAPTSYSNYNASKSPAVGGGSFPNRSPGGLGTSPRPVAKQRRTSGHHQTPVKSKDAGQNLGRAEINSRDHAGLTVLLRAAASTDSNARDFVQLLIEHPSIDLYAQDPESGWNALHRSLYAGNVSIARLLLERERMVLTSHNVTSVNKVGMLIKAKDHEGNSPFDVYNSTIEARSLKIVTDQTSSESDSDSEDSVGDGVSHLVKVPHAIHSSIRGDELFVFGSNKNMSLGVGDEDDRQYPERLHLTRPAHLLRRFYHSHLAQNDTESPTTLPDLEDIPTLLKNPPLVIQDVAMSKLHTAILTTDPVSNLYISGVGRGGRLGLGDENTQFKFVPVLGPFVDRRVRQIALGQNHTMAVAGNGELWTWGLNSNSQLGYVLPPPLKPDEEPMSLTPRQVFGSLKKEIVLGIAASANHSVAHTGTSLYTWGRNVGQLALMDADSRSLDVQNAPRKVAASLLASSIVMVSAIDKATICLLSNYTVWVFSNYGYNLVKFPLPDSFMNYNLKTGPLSSRYDPGRKEIISIASGGETIAAVNKRGDLFTLQLNQKGDASQSAASTTNPVKIKSALTQPLCIWNSHKDGVASVDVGEHGSVIICTESGAVWKRVKRTKGKSAAFADATDTKRKAFKFQRVPCITNCVAVRSSIFGAFAAIRTDSKVMSQEIKIAEKALRDDIGSLLCLGDFQAAPHSIETKKVRKAWNQAIVQELPGSIPHEILRSEDVEADLLDWLQVNSFQYNDLEVALCTTSSPEVQIPVHGWVLAGRSSTLREGLAEFRNQGSAMSTDAFSIEATDDKILVTLFEIDILTLLNIIVYAYQDRTIPVWKYTRESPVLAFRFRHVRTELMKTATRLCMPKLEAAVRLQTRLEESLDADFSQAISHSNFFDDADVILELDGAEVAAHSQLLCQRCPFFEGMFHGRSKGQWLAGRRDDLDLAEKVRVDLNHIDPEAFQYVISFIYADVGEELFDDVAAASIDELSELVLDVMSIANELMLDRLSQICQSLIGKFVTTRNIANLLNEISPCSVAEFKDTGLEYICLQLESMLENHLLDDLEEDLLVELDEVVRDNQLARFPFVRSGRAELILHESNPHLTTDIDEERQLRVKEMAFKAIQKEDEKKLSSSYKARVGSLDDFGPVQTPDKSSRKLRAGYNEPFSPSLRPRQSQGDLIFDMDEEDGPTLGSPRSPINQPSNPRMQLDVDEISQLPKAWREQKGKGIADIMHSPTPDSFSLSPDFRLSKTSDANPTGDAMTKLGNPWAAAALITSKLDLKGIMSESSSKSALTVGLTEQKTKDSISNKPQTKVSQKERKKQLQLQAAAEAAAKDEQSSQVPWEQPRTGGRLPPWKATEPTSKTSVEEVMAMESKLPRAVSANAKPLVASETRAQSARQRTASPDTRFPGQARMSNSPAMVAGPAPSDQAKKKPLVPHSRSYITPAPKAEATQGFSMADIIGEQKREQELVKEAVAKRSLQEIQQEQAFQEWWDQESQRAQEEEARRKATKSRDKEDKGPRRGNRRGRGGKVKNGGEAMADGGQSGGGSGGAGAGRSGGASKRMDKRMDTSTSTANPGKTGTGTRGGGNPGRGRSVKARGAKP</sequence>
<evidence type="ECO:0000313" key="5">
    <source>
        <dbReference type="EMBL" id="KAH7175668.1"/>
    </source>
</evidence>
<feature type="repeat" description="RCC1" evidence="2">
    <location>
        <begin position="379"/>
        <end position="439"/>
    </location>
</feature>
<reference evidence="5" key="1">
    <citation type="journal article" date="2021" name="Nat. Commun.">
        <title>Genetic determinants of endophytism in the Arabidopsis root mycobiome.</title>
        <authorList>
            <person name="Mesny F."/>
            <person name="Miyauchi S."/>
            <person name="Thiergart T."/>
            <person name="Pickel B."/>
            <person name="Atanasova L."/>
            <person name="Karlsson M."/>
            <person name="Huettel B."/>
            <person name="Barry K.W."/>
            <person name="Haridas S."/>
            <person name="Chen C."/>
            <person name="Bauer D."/>
            <person name="Andreopoulos W."/>
            <person name="Pangilinan J."/>
            <person name="LaButti K."/>
            <person name="Riley R."/>
            <person name="Lipzen A."/>
            <person name="Clum A."/>
            <person name="Drula E."/>
            <person name="Henrissat B."/>
            <person name="Kohler A."/>
            <person name="Grigoriev I.V."/>
            <person name="Martin F.M."/>
            <person name="Hacquard S."/>
        </authorList>
    </citation>
    <scope>NUCLEOTIDE SEQUENCE</scope>
    <source>
        <strain evidence="5">MPI-CAGE-AT-0147</strain>
    </source>
</reference>
<dbReference type="InterPro" id="IPR002110">
    <property type="entry name" value="Ankyrin_rpt"/>
</dbReference>
<dbReference type="Pfam" id="PF13540">
    <property type="entry name" value="RCC1_2"/>
    <property type="match status" value="1"/>
</dbReference>
<name>A0A9P9FR87_9HYPO</name>
<organism evidence="5 6">
    <name type="scientific">Dactylonectria macrodidyma</name>
    <dbReference type="NCBI Taxonomy" id="307937"/>
    <lineage>
        <taxon>Eukaryota</taxon>
        <taxon>Fungi</taxon>
        <taxon>Dikarya</taxon>
        <taxon>Ascomycota</taxon>
        <taxon>Pezizomycotina</taxon>
        <taxon>Sordariomycetes</taxon>
        <taxon>Hypocreomycetidae</taxon>
        <taxon>Hypocreales</taxon>
        <taxon>Nectriaceae</taxon>
        <taxon>Dactylonectria</taxon>
    </lineage>
</organism>